<dbReference type="Proteomes" id="UP000257109">
    <property type="component" value="Unassembled WGS sequence"/>
</dbReference>
<protein>
    <submittedName>
        <fullName evidence="1">Uncharacterized protein</fullName>
    </submittedName>
</protein>
<sequence length="96" mass="10943">MLARDEERWLEEYSMNTDQMRGINIKQHWETNCQGRSGDGDGSSIRLACKTREISKTAFRHGLPSTILVIWDEVGSKENGTHTHASYDAMQMLSNL</sequence>
<dbReference type="AlphaFoldDB" id="A0A371I4R5"/>
<evidence type="ECO:0000313" key="2">
    <source>
        <dbReference type="Proteomes" id="UP000257109"/>
    </source>
</evidence>
<name>A0A371I4R5_MUCPR</name>
<keyword evidence="2" id="KW-1185">Reference proteome</keyword>
<gene>
    <name evidence="1" type="ORF">CR513_05510</name>
</gene>
<accession>A0A371I4R5</accession>
<organism evidence="1 2">
    <name type="scientific">Mucuna pruriens</name>
    <name type="common">Velvet bean</name>
    <name type="synonym">Dolichos pruriens</name>
    <dbReference type="NCBI Taxonomy" id="157652"/>
    <lineage>
        <taxon>Eukaryota</taxon>
        <taxon>Viridiplantae</taxon>
        <taxon>Streptophyta</taxon>
        <taxon>Embryophyta</taxon>
        <taxon>Tracheophyta</taxon>
        <taxon>Spermatophyta</taxon>
        <taxon>Magnoliopsida</taxon>
        <taxon>eudicotyledons</taxon>
        <taxon>Gunneridae</taxon>
        <taxon>Pentapetalae</taxon>
        <taxon>rosids</taxon>
        <taxon>fabids</taxon>
        <taxon>Fabales</taxon>
        <taxon>Fabaceae</taxon>
        <taxon>Papilionoideae</taxon>
        <taxon>50 kb inversion clade</taxon>
        <taxon>NPAAA clade</taxon>
        <taxon>indigoferoid/millettioid clade</taxon>
        <taxon>Phaseoleae</taxon>
        <taxon>Mucuna</taxon>
    </lineage>
</organism>
<dbReference type="EMBL" id="QJKJ01000928">
    <property type="protein sequence ID" value="RDY10031.1"/>
    <property type="molecule type" value="Genomic_DNA"/>
</dbReference>
<comment type="caution">
    <text evidence="1">The sequence shown here is derived from an EMBL/GenBank/DDBJ whole genome shotgun (WGS) entry which is preliminary data.</text>
</comment>
<evidence type="ECO:0000313" key="1">
    <source>
        <dbReference type="EMBL" id="RDY10031.1"/>
    </source>
</evidence>
<reference evidence="1" key="1">
    <citation type="submission" date="2018-05" db="EMBL/GenBank/DDBJ databases">
        <title>Draft genome of Mucuna pruriens seed.</title>
        <authorList>
            <person name="Nnadi N.E."/>
            <person name="Vos R."/>
            <person name="Hasami M.H."/>
            <person name="Devisetty U.K."/>
            <person name="Aguiy J.C."/>
        </authorList>
    </citation>
    <scope>NUCLEOTIDE SEQUENCE [LARGE SCALE GENOMIC DNA]</scope>
    <source>
        <strain evidence="1">JCA_2017</strain>
    </source>
</reference>
<feature type="non-terminal residue" evidence="1">
    <location>
        <position position="1"/>
    </location>
</feature>
<proteinExistence type="predicted"/>